<evidence type="ECO:0000259" key="1">
    <source>
        <dbReference type="Pfam" id="PF00078"/>
    </source>
</evidence>
<proteinExistence type="predicted"/>
<dbReference type="PANTHER" id="PTHR24559:SF437">
    <property type="entry name" value="RNA-DIRECTED DNA POLYMERASE HOMOLOG"/>
    <property type="match status" value="1"/>
</dbReference>
<dbReference type="Proteomes" id="UP001341281">
    <property type="component" value="Chromosome 10"/>
</dbReference>
<protein>
    <recommendedName>
        <fullName evidence="5">Reverse transcriptase domain-containing protein</fullName>
    </recommendedName>
</protein>
<feature type="domain" description="Reverse transcriptase" evidence="1">
    <location>
        <begin position="90"/>
        <end position="231"/>
    </location>
</feature>
<reference evidence="3 4" key="1">
    <citation type="submission" date="2024-02" db="EMBL/GenBank/DDBJ databases">
        <title>High-quality chromosome-scale genome assembly of Pensacola bahiagrass (Paspalum notatum Flugge var. saurae).</title>
        <authorList>
            <person name="Vega J.M."/>
            <person name="Podio M."/>
            <person name="Orjuela J."/>
            <person name="Siena L.A."/>
            <person name="Pessino S.C."/>
            <person name="Combes M.C."/>
            <person name="Mariac C."/>
            <person name="Albertini E."/>
            <person name="Pupilli F."/>
            <person name="Ortiz J.P.A."/>
            <person name="Leblanc O."/>
        </authorList>
    </citation>
    <scope>NUCLEOTIDE SEQUENCE [LARGE SCALE GENOMIC DNA]</scope>
    <source>
        <strain evidence="3">R1</strain>
        <tissue evidence="3">Leaf</tissue>
    </source>
</reference>
<dbReference type="AlphaFoldDB" id="A0AAQ3UQK4"/>
<dbReference type="InterPro" id="IPR053134">
    <property type="entry name" value="RNA-dir_DNA_polymerase"/>
</dbReference>
<evidence type="ECO:0000259" key="2">
    <source>
        <dbReference type="Pfam" id="PF17919"/>
    </source>
</evidence>
<feature type="domain" description="Reverse transcriptase/retrotransposon-derived protein RNase H-like" evidence="2">
    <location>
        <begin position="256"/>
        <end position="304"/>
    </location>
</feature>
<dbReference type="Gene3D" id="3.10.10.10">
    <property type="entry name" value="HIV Type 1 Reverse Transcriptase, subunit A, domain 1"/>
    <property type="match status" value="1"/>
</dbReference>
<dbReference type="Pfam" id="PF17919">
    <property type="entry name" value="RT_RNaseH_2"/>
    <property type="match status" value="1"/>
</dbReference>
<evidence type="ECO:0000313" key="4">
    <source>
        <dbReference type="Proteomes" id="UP001341281"/>
    </source>
</evidence>
<evidence type="ECO:0000313" key="3">
    <source>
        <dbReference type="EMBL" id="WVZ96873.1"/>
    </source>
</evidence>
<evidence type="ECO:0008006" key="5">
    <source>
        <dbReference type="Google" id="ProtNLM"/>
    </source>
</evidence>
<dbReference type="InterPro" id="IPR041577">
    <property type="entry name" value="RT_RNaseH_2"/>
</dbReference>
<dbReference type="SUPFAM" id="SSF56672">
    <property type="entry name" value="DNA/RNA polymerases"/>
    <property type="match status" value="1"/>
</dbReference>
<sequence>MFTVVSKNGFRDVRNTNTPFFVLLHKDVRLSTNDLPSILPSVLELLQLFEDVFLDDIPVGLPLIRGIEHQIDLVPGASLLNSPTYRTNLEETKEIQYRQPIPRLDDMLDELSGSNIFFDDFSGYHQISLNIGDEWKTYLRQNLDYMNGLLCLFGLTNAPSTFMGLMNYVLRDFIDKFVVVYFDDIFIYSKSIDEHIDYLRHVLAILQTEKLYGNIAKCMFCTDCVVSLGFVVTALDFRAIAAPLKKLTKKDIPFKWGDEQKQTFNKLKHKLCEAPLLQLSNFDKTCEIECDASGIGISGVLIQK</sequence>
<keyword evidence="4" id="KW-1185">Reference proteome</keyword>
<name>A0AAQ3UQK4_PASNO</name>
<gene>
    <name evidence="3" type="ORF">U9M48_042456</name>
</gene>
<dbReference type="Pfam" id="PF00078">
    <property type="entry name" value="RVT_1"/>
    <property type="match status" value="1"/>
</dbReference>
<organism evidence="3 4">
    <name type="scientific">Paspalum notatum var. saurae</name>
    <dbReference type="NCBI Taxonomy" id="547442"/>
    <lineage>
        <taxon>Eukaryota</taxon>
        <taxon>Viridiplantae</taxon>
        <taxon>Streptophyta</taxon>
        <taxon>Embryophyta</taxon>
        <taxon>Tracheophyta</taxon>
        <taxon>Spermatophyta</taxon>
        <taxon>Magnoliopsida</taxon>
        <taxon>Liliopsida</taxon>
        <taxon>Poales</taxon>
        <taxon>Poaceae</taxon>
        <taxon>PACMAD clade</taxon>
        <taxon>Panicoideae</taxon>
        <taxon>Andropogonodae</taxon>
        <taxon>Paspaleae</taxon>
        <taxon>Paspalinae</taxon>
        <taxon>Paspalum</taxon>
    </lineage>
</organism>
<accession>A0AAQ3UQK4</accession>
<dbReference type="Gene3D" id="3.30.70.270">
    <property type="match status" value="2"/>
</dbReference>
<dbReference type="PANTHER" id="PTHR24559">
    <property type="entry name" value="TRANSPOSON TY3-I GAG-POL POLYPROTEIN"/>
    <property type="match status" value="1"/>
</dbReference>
<dbReference type="EMBL" id="CP144754">
    <property type="protein sequence ID" value="WVZ96873.1"/>
    <property type="molecule type" value="Genomic_DNA"/>
</dbReference>
<dbReference type="InterPro" id="IPR043128">
    <property type="entry name" value="Rev_trsase/Diguanyl_cyclase"/>
</dbReference>
<dbReference type="InterPro" id="IPR000477">
    <property type="entry name" value="RT_dom"/>
</dbReference>
<dbReference type="InterPro" id="IPR043502">
    <property type="entry name" value="DNA/RNA_pol_sf"/>
</dbReference>
<feature type="non-terminal residue" evidence="3">
    <location>
        <position position="1"/>
    </location>
</feature>
<dbReference type="CDD" id="cd01647">
    <property type="entry name" value="RT_LTR"/>
    <property type="match status" value="1"/>
</dbReference>